<protein>
    <submittedName>
        <fullName evidence="3">CRISPR-associated protein Cmr4</fullName>
    </submittedName>
</protein>
<keyword evidence="1" id="KW-0051">Antiviral defense</keyword>
<dbReference type="OrthoDB" id="9789361at2"/>
<accession>A0A3M0BII7</accession>
<dbReference type="InterPro" id="IPR005537">
    <property type="entry name" value="RAMP_III_fam"/>
</dbReference>
<dbReference type="EMBL" id="REFO01000011">
    <property type="protein sequence ID" value="RMA96967.1"/>
    <property type="molecule type" value="Genomic_DNA"/>
</dbReference>
<evidence type="ECO:0000313" key="3">
    <source>
        <dbReference type="EMBL" id="RMA96967.1"/>
    </source>
</evidence>
<dbReference type="RefSeq" id="WP_121922763.1">
    <property type="nucleotide sequence ID" value="NZ_REFO01000011.1"/>
</dbReference>
<dbReference type="PANTHER" id="PTHR36700:SF1">
    <property type="entry name" value="CRISPR SYSTEM CMR SUBUNIT CMR4"/>
    <property type="match status" value="1"/>
</dbReference>
<dbReference type="NCBIfam" id="TIGR02580">
    <property type="entry name" value="cas_RAMP_Cmr4"/>
    <property type="match status" value="1"/>
</dbReference>
<organism evidence="3 4">
    <name type="scientific">Hydrogenothermus marinus</name>
    <dbReference type="NCBI Taxonomy" id="133270"/>
    <lineage>
        <taxon>Bacteria</taxon>
        <taxon>Pseudomonadati</taxon>
        <taxon>Aquificota</taxon>
        <taxon>Aquificia</taxon>
        <taxon>Aquificales</taxon>
        <taxon>Hydrogenothermaceae</taxon>
        <taxon>Hydrogenothermus</taxon>
    </lineage>
</organism>
<evidence type="ECO:0000256" key="1">
    <source>
        <dbReference type="ARBA" id="ARBA00023118"/>
    </source>
</evidence>
<dbReference type="PANTHER" id="PTHR36700">
    <property type="entry name" value="CRISPR SYSTEM CMR SUBUNIT CMR4"/>
    <property type="match status" value="1"/>
</dbReference>
<evidence type="ECO:0000313" key="4">
    <source>
        <dbReference type="Proteomes" id="UP000280842"/>
    </source>
</evidence>
<name>A0A3M0BII7_9AQUI</name>
<proteinExistence type="predicted"/>
<dbReference type="Proteomes" id="UP000280842">
    <property type="component" value="Unassembled WGS sequence"/>
</dbReference>
<dbReference type="GO" id="GO:0051607">
    <property type="term" value="P:defense response to virus"/>
    <property type="evidence" value="ECO:0007669"/>
    <property type="project" value="UniProtKB-KW"/>
</dbReference>
<reference evidence="3 4" key="1">
    <citation type="submission" date="2018-10" db="EMBL/GenBank/DDBJ databases">
        <title>Genomic Encyclopedia of Archaeal and Bacterial Type Strains, Phase II (KMG-II): from individual species to whole genera.</title>
        <authorList>
            <person name="Goeker M."/>
        </authorList>
    </citation>
    <scope>NUCLEOTIDE SEQUENCE [LARGE SCALE GENOMIC DNA]</scope>
    <source>
        <strain evidence="3 4">VM1</strain>
    </source>
</reference>
<dbReference type="InterPro" id="IPR013410">
    <property type="entry name" value="CRISPR-assoc_RAMP_Cmr4"/>
</dbReference>
<gene>
    <name evidence="3" type="ORF">CLV39_0619</name>
</gene>
<keyword evidence="4" id="KW-1185">Reference proteome</keyword>
<evidence type="ECO:0000259" key="2">
    <source>
        <dbReference type="Pfam" id="PF03787"/>
    </source>
</evidence>
<dbReference type="AlphaFoldDB" id="A0A3M0BII7"/>
<comment type="caution">
    <text evidence="3">The sequence shown here is derived from an EMBL/GenBank/DDBJ whole genome shotgun (WGS) entry which is preliminary data.</text>
</comment>
<dbReference type="Pfam" id="PF03787">
    <property type="entry name" value="RAMPs"/>
    <property type="match status" value="1"/>
</dbReference>
<sequence length="295" mass="33659">MSKKIAFYHCHTPLHIGSGTTLDVIDLPIQREAHTDYPVMPSTAIKGVIRAEYGLKESNFTPEEFPEKLEDCKKEKTICKEFFEIFGDGDQEGDIIFTDGKILLFPVKSVKGVFAWITCPLVLKRFSRDIGLDNFGEIDIKKDEAIAIGDKITIGNGNKKYVVLEELSFKVKNNNENSDVIENIHKNLPQDLQKDIEKEKIIILSDDNFKYFVKNHTEVNARTRIDQTTGTVKTGSLWYEELVPAETVFYNAIFSRTEKEKNLNKVKNFIDKKVFQFGGDETLGRGFTKVYIKEG</sequence>
<feature type="domain" description="CRISPR type III-associated protein" evidence="2">
    <location>
        <begin position="9"/>
        <end position="287"/>
    </location>
</feature>